<keyword evidence="5" id="KW-0552">Olfaction</keyword>
<dbReference type="GO" id="GO:0005549">
    <property type="term" value="F:odorant binding"/>
    <property type="evidence" value="ECO:0007669"/>
    <property type="project" value="InterPro"/>
</dbReference>
<name>A0A834MNV3_RHYFE</name>
<comment type="subcellular location">
    <subcellularLocation>
        <location evidence="1">Cell membrane</location>
        <topology evidence="1">Multi-pass membrane protein</topology>
    </subcellularLocation>
</comment>
<dbReference type="PANTHER" id="PTHR21137:SF35">
    <property type="entry name" value="ODORANT RECEPTOR 19A-RELATED"/>
    <property type="match status" value="1"/>
</dbReference>
<organism evidence="11 12">
    <name type="scientific">Rhynchophorus ferrugineus</name>
    <name type="common">Red palm weevil</name>
    <name type="synonym">Curculio ferrugineus</name>
    <dbReference type="NCBI Taxonomy" id="354439"/>
    <lineage>
        <taxon>Eukaryota</taxon>
        <taxon>Metazoa</taxon>
        <taxon>Ecdysozoa</taxon>
        <taxon>Arthropoda</taxon>
        <taxon>Hexapoda</taxon>
        <taxon>Insecta</taxon>
        <taxon>Pterygota</taxon>
        <taxon>Neoptera</taxon>
        <taxon>Endopterygota</taxon>
        <taxon>Coleoptera</taxon>
        <taxon>Polyphaga</taxon>
        <taxon>Cucujiformia</taxon>
        <taxon>Curculionidae</taxon>
        <taxon>Dryophthorinae</taxon>
        <taxon>Rhynchophorus</taxon>
    </lineage>
</organism>
<proteinExistence type="predicted"/>
<feature type="transmembrane region" description="Helical" evidence="10">
    <location>
        <begin position="81"/>
        <end position="100"/>
    </location>
</feature>
<feature type="transmembrane region" description="Helical" evidence="10">
    <location>
        <begin position="136"/>
        <end position="160"/>
    </location>
</feature>
<keyword evidence="2" id="KW-1003">Cell membrane</keyword>
<sequence>MIGCNMHTYYVIRNNIDIDIDIDIAMSVSMLGIIWVNCLFVKNQPIFLEMIRSFSDFRTFKKPPGYDEFNQKMNFYTKLHLIYVHIGGMSYFTIFSYFRYKKCVRINQERSLNEICLLFSNIHMPFDVNFFPAVEIIAALQLFSSVYVYFLCGSILWTNVELVEHLGFRMRDLKRVLLEVFKEQNLEKQRRKFGYAIRYHNELLRVGKLLDKFYGIELILHVTLTGMTLGCCAFAMINNNSLDTLILFIGWLFAIVISCIAGQRLLDETSTLPDILYETDWYNLDVKLQKDLVLFLCRSNRPMEIKAGTIVMRSALIIQILKTAYSCLTLLSSVK</sequence>
<dbReference type="InterPro" id="IPR004117">
    <property type="entry name" value="7tm6_olfct_rcpt"/>
</dbReference>
<comment type="caution">
    <text evidence="11">The sequence shown here is derived from an EMBL/GenBank/DDBJ whole genome shotgun (WGS) entry which is preliminary data.</text>
</comment>
<feature type="transmembrane region" description="Helical" evidence="10">
    <location>
        <begin position="244"/>
        <end position="262"/>
    </location>
</feature>
<dbReference type="OrthoDB" id="6814414at2759"/>
<evidence type="ECO:0000256" key="4">
    <source>
        <dbReference type="ARBA" id="ARBA00022692"/>
    </source>
</evidence>
<gene>
    <name evidence="11" type="ORF">GWI33_006917</name>
</gene>
<dbReference type="Pfam" id="PF02949">
    <property type="entry name" value="7tm_6"/>
    <property type="match status" value="1"/>
</dbReference>
<keyword evidence="12" id="KW-1185">Reference proteome</keyword>
<evidence type="ECO:0000256" key="1">
    <source>
        <dbReference type="ARBA" id="ARBA00004651"/>
    </source>
</evidence>
<feature type="transmembrane region" description="Helical" evidence="10">
    <location>
        <begin position="218"/>
        <end position="238"/>
    </location>
</feature>
<keyword evidence="6 10" id="KW-1133">Transmembrane helix</keyword>
<protein>
    <recommendedName>
        <fullName evidence="13">Odorant receptor</fullName>
    </recommendedName>
</protein>
<dbReference type="Proteomes" id="UP000625711">
    <property type="component" value="Unassembled WGS sequence"/>
</dbReference>
<keyword evidence="3" id="KW-0716">Sensory transduction</keyword>
<evidence type="ECO:0000256" key="6">
    <source>
        <dbReference type="ARBA" id="ARBA00022989"/>
    </source>
</evidence>
<keyword evidence="4 10" id="KW-0812">Transmembrane</keyword>
<reference evidence="11" key="1">
    <citation type="submission" date="2020-08" db="EMBL/GenBank/DDBJ databases">
        <title>Genome sequencing and assembly of the red palm weevil Rhynchophorus ferrugineus.</title>
        <authorList>
            <person name="Dias G.B."/>
            <person name="Bergman C.M."/>
            <person name="Manee M."/>
        </authorList>
    </citation>
    <scope>NUCLEOTIDE SEQUENCE</scope>
    <source>
        <strain evidence="11">AA-2017</strain>
        <tissue evidence="11">Whole larva</tissue>
    </source>
</reference>
<dbReference type="GO" id="GO:0007165">
    <property type="term" value="P:signal transduction"/>
    <property type="evidence" value="ECO:0007669"/>
    <property type="project" value="UniProtKB-KW"/>
</dbReference>
<dbReference type="PANTHER" id="PTHR21137">
    <property type="entry name" value="ODORANT RECEPTOR"/>
    <property type="match status" value="1"/>
</dbReference>
<dbReference type="GO" id="GO:0004984">
    <property type="term" value="F:olfactory receptor activity"/>
    <property type="evidence" value="ECO:0007669"/>
    <property type="project" value="InterPro"/>
</dbReference>
<evidence type="ECO:0000256" key="5">
    <source>
        <dbReference type="ARBA" id="ARBA00022725"/>
    </source>
</evidence>
<dbReference type="GO" id="GO:0005886">
    <property type="term" value="C:plasma membrane"/>
    <property type="evidence" value="ECO:0007669"/>
    <property type="project" value="UniProtKB-SubCell"/>
</dbReference>
<evidence type="ECO:0000256" key="3">
    <source>
        <dbReference type="ARBA" id="ARBA00022606"/>
    </source>
</evidence>
<evidence type="ECO:0000313" key="12">
    <source>
        <dbReference type="Proteomes" id="UP000625711"/>
    </source>
</evidence>
<evidence type="ECO:0008006" key="13">
    <source>
        <dbReference type="Google" id="ProtNLM"/>
    </source>
</evidence>
<keyword evidence="8" id="KW-0675">Receptor</keyword>
<evidence type="ECO:0000256" key="10">
    <source>
        <dbReference type="SAM" id="Phobius"/>
    </source>
</evidence>
<keyword evidence="9" id="KW-0807">Transducer</keyword>
<evidence type="ECO:0000256" key="7">
    <source>
        <dbReference type="ARBA" id="ARBA00023136"/>
    </source>
</evidence>
<evidence type="ECO:0000313" key="11">
    <source>
        <dbReference type="EMBL" id="KAF7286229.1"/>
    </source>
</evidence>
<evidence type="ECO:0000256" key="2">
    <source>
        <dbReference type="ARBA" id="ARBA00022475"/>
    </source>
</evidence>
<dbReference type="AlphaFoldDB" id="A0A834MNV3"/>
<evidence type="ECO:0000256" key="9">
    <source>
        <dbReference type="ARBA" id="ARBA00023224"/>
    </source>
</evidence>
<dbReference type="EMBL" id="JAACXV010000034">
    <property type="protein sequence ID" value="KAF7286229.1"/>
    <property type="molecule type" value="Genomic_DNA"/>
</dbReference>
<feature type="transmembrane region" description="Helical" evidence="10">
    <location>
        <begin position="24"/>
        <end position="41"/>
    </location>
</feature>
<keyword evidence="7 10" id="KW-0472">Membrane</keyword>
<accession>A0A834MNV3</accession>
<evidence type="ECO:0000256" key="8">
    <source>
        <dbReference type="ARBA" id="ARBA00023170"/>
    </source>
</evidence>